<name>A0A5N5Q6H7_9AGAM</name>
<evidence type="ECO:0000256" key="1">
    <source>
        <dbReference type="SAM" id="MobiDB-lite"/>
    </source>
</evidence>
<evidence type="ECO:0000313" key="3">
    <source>
        <dbReference type="Proteomes" id="UP000383932"/>
    </source>
</evidence>
<dbReference type="Proteomes" id="UP000383932">
    <property type="component" value="Unassembled WGS sequence"/>
</dbReference>
<gene>
    <name evidence="2" type="ORF">CTheo_9071</name>
</gene>
<reference evidence="2 3" key="1">
    <citation type="journal article" date="2019" name="Fungal Biol. Biotechnol.">
        <title>Draft genome sequence of fastidious pathogen Ceratobasidium theobromae, which causes vascular-streak dieback in Theobroma cacao.</title>
        <authorList>
            <person name="Ali S.S."/>
            <person name="Asman A."/>
            <person name="Shao J."/>
            <person name="Firmansyah A.P."/>
            <person name="Susilo A.W."/>
            <person name="Rosmana A."/>
            <person name="McMahon P."/>
            <person name="Junaid M."/>
            <person name="Guest D."/>
            <person name="Kheng T.Y."/>
            <person name="Meinhardt L.W."/>
            <person name="Bailey B.A."/>
        </authorList>
    </citation>
    <scope>NUCLEOTIDE SEQUENCE [LARGE SCALE GENOMIC DNA]</scope>
    <source>
        <strain evidence="2 3">CT2</strain>
    </source>
</reference>
<feature type="region of interest" description="Disordered" evidence="1">
    <location>
        <begin position="125"/>
        <end position="154"/>
    </location>
</feature>
<protein>
    <submittedName>
        <fullName evidence="2">Uncharacterized protein</fullName>
    </submittedName>
</protein>
<accession>A0A5N5Q6H7</accession>
<proteinExistence type="predicted"/>
<keyword evidence="3" id="KW-1185">Reference proteome</keyword>
<feature type="compositionally biased region" description="Polar residues" evidence="1">
    <location>
        <begin position="142"/>
        <end position="154"/>
    </location>
</feature>
<organism evidence="2 3">
    <name type="scientific">Ceratobasidium theobromae</name>
    <dbReference type="NCBI Taxonomy" id="1582974"/>
    <lineage>
        <taxon>Eukaryota</taxon>
        <taxon>Fungi</taxon>
        <taxon>Dikarya</taxon>
        <taxon>Basidiomycota</taxon>
        <taxon>Agaricomycotina</taxon>
        <taxon>Agaricomycetes</taxon>
        <taxon>Cantharellales</taxon>
        <taxon>Ceratobasidiaceae</taxon>
        <taxon>Ceratobasidium</taxon>
    </lineage>
</organism>
<evidence type="ECO:0000313" key="2">
    <source>
        <dbReference type="EMBL" id="KAB5587490.1"/>
    </source>
</evidence>
<dbReference type="AlphaFoldDB" id="A0A5N5Q6H7"/>
<comment type="caution">
    <text evidence="2">The sequence shown here is derived from an EMBL/GenBank/DDBJ whole genome shotgun (WGS) entry which is preliminary data.</text>
</comment>
<sequence length="154" mass="17506">MNSIATFAIIDCSERFKADLTLDHPASGFYRHPTDGLFFFVPSGGLERRRQYPDSFNGKPLLRWSHFLATTAGALKFMIQTLHQPEPATYWPEPSTEGTWFMDQEVEYEEVEIDKDCPVTCDTGENPDAPDPSEWVDPDSLWGQQPTNFGWGNV</sequence>
<dbReference type="EMBL" id="SSOP01001047">
    <property type="protein sequence ID" value="KAB5587490.1"/>
    <property type="molecule type" value="Genomic_DNA"/>
</dbReference>